<evidence type="ECO:0000313" key="2">
    <source>
        <dbReference type="Proteomes" id="UP000778578"/>
    </source>
</evidence>
<dbReference type="Proteomes" id="UP000778578">
    <property type="component" value="Unassembled WGS sequence"/>
</dbReference>
<reference evidence="1 2" key="1">
    <citation type="submission" date="2021-08" db="EMBL/GenBank/DDBJ databases">
        <title>WGS of actinomycetes from Thailand.</title>
        <authorList>
            <person name="Thawai C."/>
        </authorList>
    </citation>
    <scope>NUCLEOTIDE SEQUENCE [LARGE SCALE GENOMIC DNA]</scope>
    <source>
        <strain evidence="1 2">PLK6-54</strain>
    </source>
</reference>
<protein>
    <submittedName>
        <fullName evidence="1">Uncharacterized protein</fullName>
    </submittedName>
</protein>
<accession>A0ABS7Q4J3</accession>
<keyword evidence="2" id="KW-1185">Reference proteome</keyword>
<comment type="caution">
    <text evidence="1">The sequence shown here is derived from an EMBL/GenBank/DDBJ whole genome shotgun (WGS) entry which is preliminary data.</text>
</comment>
<evidence type="ECO:0000313" key="1">
    <source>
        <dbReference type="EMBL" id="MBY8878078.1"/>
    </source>
</evidence>
<dbReference type="RefSeq" id="WP_222962224.1">
    <property type="nucleotide sequence ID" value="NZ_JAINZZ010000009.1"/>
</dbReference>
<proteinExistence type="predicted"/>
<gene>
    <name evidence="1" type="ORF">K7862_10595</name>
</gene>
<dbReference type="EMBL" id="JAINZZ010000009">
    <property type="protein sequence ID" value="MBY8878078.1"/>
    <property type="molecule type" value="Genomic_DNA"/>
</dbReference>
<sequence length="235" mass="25328">MPALPEDIIDRLRALESRVKQLYTAANSRPPLNKFTNGTLQVFAPGATDPIFEVGHGTGQEYGLSLRRQTGEPVLDVWSGSASATATTLQPFRMHDPFDHELISDDIKTGGLARPWLAMLAPQDTSHPHWPQTTATTWTTVARSQNPLWQPKMRLLIATATSTGATGQVRVLVNGTPWGDPVNAGANLDRTDFTVPAASFTTAFGTSFTVEIQAMLTSAAGTIYAQTVAMYGTQS</sequence>
<name>A0ABS7Q4J3_9ACTN</name>
<organism evidence="1 2">
    <name type="scientific">Actinacidiphila acidipaludis</name>
    <dbReference type="NCBI Taxonomy" id="2873382"/>
    <lineage>
        <taxon>Bacteria</taxon>
        <taxon>Bacillati</taxon>
        <taxon>Actinomycetota</taxon>
        <taxon>Actinomycetes</taxon>
        <taxon>Kitasatosporales</taxon>
        <taxon>Streptomycetaceae</taxon>
        <taxon>Actinacidiphila</taxon>
    </lineage>
</organism>